<sequence length="101" mass="10966">MMGVKRVFMVCVSGECTFVLGDFQGQRGALWTHKDPAGQQICGQAERAKPSESSGGSETPSAPAAQPHYTYCFLASSCFSTLFSSAPLIINYIMFNQNDLF</sequence>
<keyword evidence="2" id="KW-1133">Transmembrane helix</keyword>
<accession>A0ABV0SU78</accession>
<organism evidence="3 4">
    <name type="scientific">Ilyodon furcidens</name>
    <name type="common">goldbreast splitfin</name>
    <dbReference type="NCBI Taxonomy" id="33524"/>
    <lineage>
        <taxon>Eukaryota</taxon>
        <taxon>Metazoa</taxon>
        <taxon>Chordata</taxon>
        <taxon>Craniata</taxon>
        <taxon>Vertebrata</taxon>
        <taxon>Euteleostomi</taxon>
        <taxon>Actinopterygii</taxon>
        <taxon>Neopterygii</taxon>
        <taxon>Teleostei</taxon>
        <taxon>Neoteleostei</taxon>
        <taxon>Acanthomorphata</taxon>
        <taxon>Ovalentaria</taxon>
        <taxon>Atherinomorphae</taxon>
        <taxon>Cyprinodontiformes</taxon>
        <taxon>Goodeidae</taxon>
        <taxon>Ilyodon</taxon>
    </lineage>
</organism>
<gene>
    <name evidence="3" type="ORF">ILYODFUR_004736</name>
</gene>
<dbReference type="Proteomes" id="UP001482620">
    <property type="component" value="Unassembled WGS sequence"/>
</dbReference>
<feature type="transmembrane region" description="Helical" evidence="2">
    <location>
        <begin position="71"/>
        <end position="95"/>
    </location>
</feature>
<keyword evidence="4" id="KW-1185">Reference proteome</keyword>
<feature type="region of interest" description="Disordered" evidence="1">
    <location>
        <begin position="42"/>
        <end position="64"/>
    </location>
</feature>
<keyword evidence="2" id="KW-0812">Transmembrane</keyword>
<protein>
    <submittedName>
        <fullName evidence="3">Uncharacterized protein</fullName>
    </submittedName>
</protein>
<feature type="compositionally biased region" description="Low complexity" evidence="1">
    <location>
        <begin position="51"/>
        <end position="64"/>
    </location>
</feature>
<dbReference type="EMBL" id="JAHRIQ010011850">
    <property type="protein sequence ID" value="MEQ2224169.1"/>
    <property type="molecule type" value="Genomic_DNA"/>
</dbReference>
<keyword evidence="2" id="KW-0472">Membrane</keyword>
<proteinExistence type="predicted"/>
<name>A0ABV0SU78_9TELE</name>
<reference evidence="3 4" key="1">
    <citation type="submission" date="2021-06" db="EMBL/GenBank/DDBJ databases">
        <authorList>
            <person name="Palmer J.M."/>
        </authorList>
    </citation>
    <scope>NUCLEOTIDE SEQUENCE [LARGE SCALE GENOMIC DNA]</scope>
    <source>
        <strain evidence="4">if_2019</strain>
        <tissue evidence="3">Muscle</tissue>
    </source>
</reference>
<evidence type="ECO:0000313" key="3">
    <source>
        <dbReference type="EMBL" id="MEQ2224169.1"/>
    </source>
</evidence>
<evidence type="ECO:0000256" key="1">
    <source>
        <dbReference type="SAM" id="MobiDB-lite"/>
    </source>
</evidence>
<comment type="caution">
    <text evidence="3">The sequence shown here is derived from an EMBL/GenBank/DDBJ whole genome shotgun (WGS) entry which is preliminary data.</text>
</comment>
<evidence type="ECO:0000256" key="2">
    <source>
        <dbReference type="SAM" id="Phobius"/>
    </source>
</evidence>
<evidence type="ECO:0000313" key="4">
    <source>
        <dbReference type="Proteomes" id="UP001482620"/>
    </source>
</evidence>